<keyword evidence="3" id="KW-1185">Reference proteome</keyword>
<protein>
    <recommendedName>
        <fullName evidence="4">CUB domain-containing protein</fullName>
    </recommendedName>
</protein>
<accession>A0AAV0WST8</accession>
<dbReference type="Proteomes" id="UP001160148">
    <property type="component" value="Unassembled WGS sequence"/>
</dbReference>
<evidence type="ECO:0000313" key="2">
    <source>
        <dbReference type="EMBL" id="CAI6358891.1"/>
    </source>
</evidence>
<dbReference type="EMBL" id="CARXXK010000002">
    <property type="protein sequence ID" value="CAI6358891.1"/>
    <property type="molecule type" value="Genomic_DNA"/>
</dbReference>
<comment type="caution">
    <text evidence="2">The sequence shown here is derived from an EMBL/GenBank/DDBJ whole genome shotgun (WGS) entry which is preliminary data.</text>
</comment>
<proteinExistence type="predicted"/>
<name>A0AAV0WST8_9HEMI</name>
<organism evidence="2 3">
    <name type="scientific">Macrosiphum euphorbiae</name>
    <name type="common">potato aphid</name>
    <dbReference type="NCBI Taxonomy" id="13131"/>
    <lineage>
        <taxon>Eukaryota</taxon>
        <taxon>Metazoa</taxon>
        <taxon>Ecdysozoa</taxon>
        <taxon>Arthropoda</taxon>
        <taxon>Hexapoda</taxon>
        <taxon>Insecta</taxon>
        <taxon>Pterygota</taxon>
        <taxon>Neoptera</taxon>
        <taxon>Paraneoptera</taxon>
        <taxon>Hemiptera</taxon>
        <taxon>Sternorrhyncha</taxon>
        <taxon>Aphidomorpha</taxon>
        <taxon>Aphidoidea</taxon>
        <taxon>Aphididae</taxon>
        <taxon>Macrosiphini</taxon>
        <taxon>Macrosiphum</taxon>
    </lineage>
</organism>
<evidence type="ECO:0000256" key="1">
    <source>
        <dbReference type="SAM" id="MobiDB-lite"/>
    </source>
</evidence>
<evidence type="ECO:0000313" key="3">
    <source>
        <dbReference type="Proteomes" id="UP001160148"/>
    </source>
</evidence>
<gene>
    <name evidence="2" type="ORF">MEUPH1_LOCUS14358</name>
</gene>
<reference evidence="2 3" key="1">
    <citation type="submission" date="2023-01" db="EMBL/GenBank/DDBJ databases">
        <authorList>
            <person name="Whitehead M."/>
        </authorList>
    </citation>
    <scope>NUCLEOTIDE SEQUENCE [LARGE SCALE GENOMIC DNA]</scope>
</reference>
<feature type="region of interest" description="Disordered" evidence="1">
    <location>
        <begin position="53"/>
        <end position="88"/>
    </location>
</feature>
<dbReference type="AlphaFoldDB" id="A0AAV0WST8"/>
<sequence>MRRTIRFVRLQSVVRFLDLVAGSSMAATAMLASLSPVSGSSSAWPELAAGTVGSSGTVSPRLVRSSDGSGTSGASITLPGMSTRGSRRTLTGQCGVVAAEFSGKQAQQAAGRPDRGPSTRIQTAYGCSVLEVSSASAYFGPRQSPVTFAGVDCRWLIADGPVTFGSDWCRQLIEDGYRLNCNSVRSGTWKLAVRNSANTLCITSVSVDCELTDWFSEQLIMIIREYNII</sequence>
<evidence type="ECO:0008006" key="4">
    <source>
        <dbReference type="Google" id="ProtNLM"/>
    </source>
</evidence>
<feature type="compositionally biased region" description="Polar residues" evidence="1">
    <location>
        <begin position="66"/>
        <end position="75"/>
    </location>
</feature>